<protein>
    <recommendedName>
        <fullName evidence="1">RBP-J/Cbf11/Cbf12 DNA binding domain-containing protein</fullName>
    </recommendedName>
</protein>
<accession>A0ABD6EX90</accession>
<dbReference type="SUPFAM" id="SSF49417">
    <property type="entry name" value="p53-like transcription factors"/>
    <property type="match status" value="1"/>
</dbReference>
<evidence type="ECO:0000313" key="2">
    <source>
        <dbReference type="EMBL" id="MFH4980880.1"/>
    </source>
</evidence>
<dbReference type="PANTHER" id="PTHR10665">
    <property type="entry name" value="RECOMBINING BINDING PROTEIN SUPPRESSOR OF HAIRLESS"/>
    <property type="match status" value="1"/>
</dbReference>
<organism evidence="2 3">
    <name type="scientific">Gnathostoma spinigerum</name>
    <dbReference type="NCBI Taxonomy" id="75299"/>
    <lineage>
        <taxon>Eukaryota</taxon>
        <taxon>Metazoa</taxon>
        <taxon>Ecdysozoa</taxon>
        <taxon>Nematoda</taxon>
        <taxon>Chromadorea</taxon>
        <taxon>Rhabditida</taxon>
        <taxon>Spirurina</taxon>
        <taxon>Gnathostomatomorpha</taxon>
        <taxon>Gnathostomatoidea</taxon>
        <taxon>Gnathostomatidae</taxon>
        <taxon>Gnathostoma</taxon>
    </lineage>
</organism>
<reference evidence="2 3" key="1">
    <citation type="submission" date="2024-08" db="EMBL/GenBank/DDBJ databases">
        <title>Gnathostoma spinigerum genome.</title>
        <authorList>
            <person name="Gonzalez-Bertolin B."/>
            <person name="Monzon S."/>
            <person name="Zaballos A."/>
            <person name="Jimenez P."/>
            <person name="Dekumyoy P."/>
            <person name="Varona S."/>
            <person name="Cuesta I."/>
            <person name="Sumanam S."/>
            <person name="Adisakwattana P."/>
            <person name="Gasser R.B."/>
            <person name="Hernandez-Gonzalez A."/>
            <person name="Young N.D."/>
            <person name="Perteguer M.J."/>
        </authorList>
    </citation>
    <scope>NUCLEOTIDE SEQUENCE [LARGE SCALE GENOMIC DNA]</scope>
    <source>
        <strain evidence="2">AL3</strain>
        <tissue evidence="2">Liver</tissue>
    </source>
</reference>
<dbReference type="Proteomes" id="UP001608902">
    <property type="component" value="Unassembled WGS sequence"/>
</dbReference>
<dbReference type="InterPro" id="IPR037095">
    <property type="entry name" value="RBP-J/Cbf11_DNA-bd_sf"/>
</dbReference>
<evidence type="ECO:0000259" key="1">
    <source>
        <dbReference type="Pfam" id="PF09271"/>
    </source>
</evidence>
<dbReference type="InterPro" id="IPR040159">
    <property type="entry name" value="CLS_fam"/>
</dbReference>
<dbReference type="InterPro" id="IPR008967">
    <property type="entry name" value="p53-like_TF_DNA-bd_sf"/>
</dbReference>
<dbReference type="Gene3D" id="2.60.40.1450">
    <property type="entry name" value="LAG1, DNA binding domain"/>
    <property type="match status" value="1"/>
</dbReference>
<proteinExistence type="predicted"/>
<keyword evidence="3" id="KW-1185">Reference proteome</keyword>
<feature type="domain" description="RBP-J/Cbf11/Cbf12 DNA binding" evidence="1">
    <location>
        <begin position="109"/>
        <end position="126"/>
    </location>
</feature>
<comment type="caution">
    <text evidence="2">The sequence shown here is derived from an EMBL/GenBank/DDBJ whole genome shotgun (WGS) entry which is preliminary data.</text>
</comment>
<dbReference type="Pfam" id="PF09271">
    <property type="entry name" value="LAG1-DNAbind"/>
    <property type="match status" value="1"/>
</dbReference>
<dbReference type="AlphaFoldDB" id="A0ABD6EX90"/>
<dbReference type="InterPro" id="IPR015351">
    <property type="entry name" value="RBP-J/Cbf11/Cbf12_DNA-bd"/>
</dbReference>
<evidence type="ECO:0000313" key="3">
    <source>
        <dbReference type="Proteomes" id="UP001608902"/>
    </source>
</evidence>
<sequence length="126" mass="14099">MLPQYPVMHQQPQPQTQLFYHSHSANSCAVDPFYGTAPSSSGSAFTTSCGVFDAFSSMPTGVAHMPHNGAYMIPNSPSMHYIIPDPPQPLTRERMQDYLNNRDKYDCIVSIFHAKVAQKSYGNEKR</sequence>
<dbReference type="EMBL" id="JBGFUD010006244">
    <property type="protein sequence ID" value="MFH4980880.1"/>
    <property type="molecule type" value="Genomic_DNA"/>
</dbReference>
<gene>
    <name evidence="2" type="ORF">AB6A40_007589</name>
</gene>
<name>A0ABD6EX90_9BILA</name>